<dbReference type="InterPro" id="IPR004244">
    <property type="entry name" value="Transposase_22"/>
</dbReference>
<organism evidence="3 4">
    <name type="scientific">Haemaphysalis longicornis</name>
    <name type="common">Bush tick</name>
    <dbReference type="NCBI Taxonomy" id="44386"/>
    <lineage>
        <taxon>Eukaryota</taxon>
        <taxon>Metazoa</taxon>
        <taxon>Ecdysozoa</taxon>
        <taxon>Arthropoda</taxon>
        <taxon>Chelicerata</taxon>
        <taxon>Arachnida</taxon>
        <taxon>Acari</taxon>
        <taxon>Parasitiformes</taxon>
        <taxon>Ixodida</taxon>
        <taxon>Ixodoidea</taxon>
        <taxon>Ixodidae</taxon>
        <taxon>Haemaphysalinae</taxon>
        <taxon>Haemaphysalis</taxon>
    </lineage>
</organism>
<name>A0A9J6F6M9_HAELO</name>
<dbReference type="PANTHER" id="PTHR11505">
    <property type="entry name" value="L1 TRANSPOSABLE ELEMENT-RELATED"/>
    <property type="match status" value="1"/>
</dbReference>
<sequence length="334" mass="38317">MPVPTSHYKIMLRRSCMRKFDRHWHPHITRKSHSSWLAHSSTGQQHRVDSELLDQGLDPSPDPILRLTFEESGDDAVACGPTTLTEEITDDIISAELPLFVGGHKVTPDFQREFRKEMREIKASMTHMNKKFEDMRKDCAEVKKENAALKASNEKLLQEIALLKIQLHENSLRGTAQEQYSRKKNIEVRGIPHEKTENLEDILSKVGGALSEPIQKDDVEISHRVPTRNTAEDCTQRNIVMTFSRPAKRDAILEKARKTRLTADDIGYTTKNPVYVNEHLCPQVKQLLGMTIAKKKELGWRFAWSRDGKVFARQIENSKIVRIECKADLAKMRS</sequence>
<dbReference type="InterPro" id="IPR057251">
    <property type="entry name" value="FP_C"/>
</dbReference>
<dbReference type="Proteomes" id="UP000821853">
    <property type="component" value="Chromosome 1"/>
</dbReference>
<reference evidence="3 4" key="1">
    <citation type="journal article" date="2020" name="Cell">
        <title>Large-Scale Comparative Analyses of Tick Genomes Elucidate Their Genetic Diversity and Vector Capacities.</title>
        <authorList>
            <consortium name="Tick Genome and Microbiome Consortium (TIGMIC)"/>
            <person name="Jia N."/>
            <person name="Wang J."/>
            <person name="Shi W."/>
            <person name="Du L."/>
            <person name="Sun Y."/>
            <person name="Zhan W."/>
            <person name="Jiang J.F."/>
            <person name="Wang Q."/>
            <person name="Zhang B."/>
            <person name="Ji P."/>
            <person name="Bell-Sakyi L."/>
            <person name="Cui X.M."/>
            <person name="Yuan T.T."/>
            <person name="Jiang B.G."/>
            <person name="Yang W.F."/>
            <person name="Lam T.T."/>
            <person name="Chang Q.C."/>
            <person name="Ding S.J."/>
            <person name="Wang X.J."/>
            <person name="Zhu J.G."/>
            <person name="Ruan X.D."/>
            <person name="Zhao L."/>
            <person name="Wei J.T."/>
            <person name="Ye R.Z."/>
            <person name="Que T.C."/>
            <person name="Du C.H."/>
            <person name="Zhou Y.H."/>
            <person name="Cheng J.X."/>
            <person name="Dai P.F."/>
            <person name="Guo W.B."/>
            <person name="Han X.H."/>
            <person name="Huang E.J."/>
            <person name="Li L.F."/>
            <person name="Wei W."/>
            <person name="Gao Y.C."/>
            <person name="Liu J.Z."/>
            <person name="Shao H.Z."/>
            <person name="Wang X."/>
            <person name="Wang C.C."/>
            <person name="Yang T.C."/>
            <person name="Huo Q.B."/>
            <person name="Li W."/>
            <person name="Chen H.Y."/>
            <person name="Chen S.E."/>
            <person name="Zhou L.G."/>
            <person name="Ni X.B."/>
            <person name="Tian J.H."/>
            <person name="Sheng Y."/>
            <person name="Liu T."/>
            <person name="Pan Y.S."/>
            <person name="Xia L.Y."/>
            <person name="Li J."/>
            <person name="Zhao F."/>
            <person name="Cao W.C."/>
        </authorList>
    </citation>
    <scope>NUCLEOTIDE SEQUENCE [LARGE SCALE GENOMIC DNA]</scope>
    <source>
        <strain evidence="3">HaeL-2018</strain>
    </source>
</reference>
<proteinExistence type="predicted"/>
<evidence type="ECO:0000256" key="1">
    <source>
        <dbReference type="SAM" id="Coils"/>
    </source>
</evidence>
<keyword evidence="4" id="KW-1185">Reference proteome</keyword>
<dbReference type="EMBL" id="JABSTR010000001">
    <property type="protein sequence ID" value="KAH9359774.1"/>
    <property type="molecule type" value="Genomic_DNA"/>
</dbReference>
<dbReference type="OrthoDB" id="6509011at2759"/>
<dbReference type="AlphaFoldDB" id="A0A9J6F6M9"/>
<evidence type="ECO:0000313" key="3">
    <source>
        <dbReference type="EMBL" id="KAH9359774.1"/>
    </source>
</evidence>
<evidence type="ECO:0000313" key="4">
    <source>
        <dbReference type="Proteomes" id="UP000821853"/>
    </source>
</evidence>
<keyword evidence="1" id="KW-0175">Coiled coil</keyword>
<dbReference type="Gene3D" id="3.30.70.1820">
    <property type="entry name" value="L1 transposable element, RRM domain"/>
    <property type="match status" value="1"/>
</dbReference>
<evidence type="ECO:0000259" key="2">
    <source>
        <dbReference type="Pfam" id="PF25298"/>
    </source>
</evidence>
<dbReference type="OMA" id="MATNNCA"/>
<feature type="domain" description="FP protein C-terminal" evidence="2">
    <location>
        <begin position="282"/>
        <end position="332"/>
    </location>
</feature>
<feature type="coiled-coil region" evidence="1">
    <location>
        <begin position="125"/>
        <end position="166"/>
    </location>
</feature>
<protein>
    <recommendedName>
        <fullName evidence="2">FP protein C-terminal domain-containing protein</fullName>
    </recommendedName>
</protein>
<dbReference type="Pfam" id="PF25298">
    <property type="entry name" value="Baculo_FP_2nd"/>
    <property type="match status" value="1"/>
</dbReference>
<gene>
    <name evidence="3" type="ORF">HPB48_022376</name>
</gene>
<comment type="caution">
    <text evidence="3">The sequence shown here is derived from an EMBL/GenBank/DDBJ whole genome shotgun (WGS) entry which is preliminary data.</text>
</comment>
<dbReference type="VEuPathDB" id="VectorBase:HLOH_062606"/>
<accession>A0A9J6F6M9</accession>